<accession>A0A5N0ELY9</accession>
<dbReference type="EMBL" id="VXLC01000003">
    <property type="protein sequence ID" value="KAA8889025.1"/>
    <property type="molecule type" value="Genomic_DNA"/>
</dbReference>
<dbReference type="Pfam" id="PF13561">
    <property type="entry name" value="adh_short_C2"/>
    <property type="match status" value="1"/>
</dbReference>
<dbReference type="AlphaFoldDB" id="A0A5N0ELY9"/>
<sequence length="255" mass="26522">MDAGVRRVALVTGSSRGLGRAIALRLARDGMALAVNGLRESAAACAVVGTIRDEGGVADLFAADVTDADQVAGLVDSVGERLGPIEVLVLNATGPQPGSAITDTGWEDHLAQLAFFVKSPVLFGRTVIPGMQERRFGRVVTIDSEVAHRPPPGHSPYAVAKNAQIGVATSWARELAPFGITVNSVAPGYIPFERHDERQLEVADMDTAGYLASVPVGRMGTVEDIAHEVSFLASDGAGFVTGQRIVVDGGRALGA</sequence>
<keyword evidence="8" id="KW-1185">Reference proteome</keyword>
<dbReference type="Gene3D" id="3.40.50.720">
    <property type="entry name" value="NAD(P)-binding Rossmann-like Domain"/>
    <property type="match status" value="1"/>
</dbReference>
<dbReference type="InterPro" id="IPR002347">
    <property type="entry name" value="SDR_fam"/>
</dbReference>
<gene>
    <name evidence="7" type="ORF">F3087_08520</name>
</gene>
<organism evidence="7 8">
    <name type="scientific">Nocardia colli</name>
    <dbReference type="NCBI Taxonomy" id="2545717"/>
    <lineage>
        <taxon>Bacteria</taxon>
        <taxon>Bacillati</taxon>
        <taxon>Actinomycetota</taxon>
        <taxon>Actinomycetes</taxon>
        <taxon>Mycobacteriales</taxon>
        <taxon>Nocardiaceae</taxon>
        <taxon>Nocardia</taxon>
    </lineage>
</organism>
<comment type="similarity">
    <text evidence="2">Belongs to the short-chain dehydrogenases/reductases (SDR) family.</text>
</comment>
<reference evidence="7 8" key="1">
    <citation type="submission" date="2019-09" db="EMBL/GenBank/DDBJ databases">
        <authorList>
            <person name="Wang X."/>
        </authorList>
    </citation>
    <scope>NUCLEOTIDE SEQUENCE [LARGE SCALE GENOMIC DNA]</scope>
    <source>
        <strain evidence="7 8">CICC 11023</strain>
    </source>
</reference>
<proteinExistence type="inferred from homology"/>
<keyword evidence="3" id="KW-0134">Cell wall</keyword>
<evidence type="ECO:0000313" key="8">
    <source>
        <dbReference type="Proteomes" id="UP000323876"/>
    </source>
</evidence>
<keyword evidence="3" id="KW-0964">Secreted</keyword>
<keyword evidence="4" id="KW-0560">Oxidoreductase</keyword>
<dbReference type="InterPro" id="IPR036291">
    <property type="entry name" value="NAD(P)-bd_dom_sf"/>
</dbReference>
<comment type="subcellular location">
    <subcellularLocation>
        <location evidence="1">Secreted</location>
        <location evidence="1">Cell wall</location>
    </subcellularLocation>
</comment>
<evidence type="ECO:0000313" key="7">
    <source>
        <dbReference type="EMBL" id="KAA8889025.1"/>
    </source>
</evidence>
<dbReference type="InterPro" id="IPR050259">
    <property type="entry name" value="SDR"/>
</dbReference>
<comment type="catalytic activity">
    <reaction evidence="6">
        <text>a (3R)-hydroxyacyl-[ACP] + NADP(+) = a 3-oxoacyl-[ACP] + NADPH + H(+)</text>
        <dbReference type="Rhea" id="RHEA:17397"/>
        <dbReference type="Rhea" id="RHEA-COMP:9916"/>
        <dbReference type="Rhea" id="RHEA-COMP:9945"/>
        <dbReference type="ChEBI" id="CHEBI:15378"/>
        <dbReference type="ChEBI" id="CHEBI:57783"/>
        <dbReference type="ChEBI" id="CHEBI:58349"/>
        <dbReference type="ChEBI" id="CHEBI:78776"/>
        <dbReference type="ChEBI" id="CHEBI:78827"/>
        <dbReference type="EC" id="1.1.1.100"/>
    </reaction>
    <physiologicalReaction direction="right-to-left" evidence="6">
        <dbReference type="Rhea" id="RHEA:17399"/>
    </physiologicalReaction>
</comment>
<name>A0A5N0ELY9_9NOCA</name>
<evidence type="ECO:0000256" key="5">
    <source>
        <dbReference type="ARBA" id="ARBA00040781"/>
    </source>
</evidence>
<evidence type="ECO:0000256" key="4">
    <source>
        <dbReference type="ARBA" id="ARBA00023002"/>
    </source>
</evidence>
<dbReference type="RefSeq" id="WP_150401300.1">
    <property type="nucleotide sequence ID" value="NZ_VXLC01000003.1"/>
</dbReference>
<dbReference type="GO" id="GO:0004316">
    <property type="term" value="F:3-oxoacyl-[acyl-carrier-protein] reductase (NADPH) activity"/>
    <property type="evidence" value="ECO:0007669"/>
    <property type="project" value="UniProtKB-EC"/>
</dbReference>
<protein>
    <recommendedName>
        <fullName evidence="5">3-oxoacyl-[acyl-carrier-protein] reductase MabA</fullName>
    </recommendedName>
</protein>
<dbReference type="Proteomes" id="UP000323876">
    <property type="component" value="Unassembled WGS sequence"/>
</dbReference>
<dbReference type="SUPFAM" id="SSF51735">
    <property type="entry name" value="NAD(P)-binding Rossmann-fold domains"/>
    <property type="match status" value="1"/>
</dbReference>
<evidence type="ECO:0000256" key="1">
    <source>
        <dbReference type="ARBA" id="ARBA00004191"/>
    </source>
</evidence>
<evidence type="ECO:0000256" key="6">
    <source>
        <dbReference type="ARBA" id="ARBA00047400"/>
    </source>
</evidence>
<dbReference type="PANTHER" id="PTHR42879">
    <property type="entry name" value="3-OXOACYL-(ACYL-CARRIER-PROTEIN) REDUCTASE"/>
    <property type="match status" value="1"/>
</dbReference>
<comment type="caution">
    <text evidence="7">The sequence shown here is derived from an EMBL/GenBank/DDBJ whole genome shotgun (WGS) entry which is preliminary data.</text>
</comment>
<evidence type="ECO:0000256" key="3">
    <source>
        <dbReference type="ARBA" id="ARBA00022512"/>
    </source>
</evidence>
<evidence type="ECO:0000256" key="2">
    <source>
        <dbReference type="ARBA" id="ARBA00006484"/>
    </source>
</evidence>
<dbReference type="PRINTS" id="PR00081">
    <property type="entry name" value="GDHRDH"/>
</dbReference>
<dbReference type="OrthoDB" id="154414at2"/>
<dbReference type="FunFam" id="3.40.50.720:FF:000173">
    <property type="entry name" value="3-oxoacyl-[acyl-carrier protein] reductase"/>
    <property type="match status" value="1"/>
</dbReference>